<evidence type="ECO:0000256" key="1">
    <source>
        <dbReference type="SAM" id="MobiDB-lite"/>
    </source>
</evidence>
<evidence type="ECO:0008006" key="4">
    <source>
        <dbReference type="Google" id="ProtNLM"/>
    </source>
</evidence>
<feature type="region of interest" description="Disordered" evidence="1">
    <location>
        <begin position="101"/>
        <end position="143"/>
    </location>
</feature>
<sequence>DPFGWIKAPSSLPKSPGIYILTSEKLGESYVGSSINMFERVSGTTHINAQTLLAQKDVIVEYVKVNLGTVMEVKDTKVRDRYINHILRHYEQIEYEKQLQAGYRMKNDPKKPPESKRKIERNRQEIKQFSASSEARERCIKRK</sequence>
<proteinExistence type="predicted"/>
<dbReference type="RefSeq" id="WP_302881619.1">
    <property type="nucleotide sequence ID" value="NZ_JAUMKJ010000120.1"/>
</dbReference>
<protein>
    <recommendedName>
        <fullName evidence="4">GIY-YIG domain-containing protein</fullName>
    </recommendedName>
</protein>
<keyword evidence="3" id="KW-1185">Reference proteome</keyword>
<dbReference type="Proteomes" id="UP001168883">
    <property type="component" value="Unassembled WGS sequence"/>
</dbReference>
<dbReference type="EMBL" id="JAUMKJ010000120">
    <property type="protein sequence ID" value="MDO3682194.1"/>
    <property type="molecule type" value="Genomic_DNA"/>
</dbReference>
<feature type="compositionally biased region" description="Basic and acidic residues" evidence="1">
    <location>
        <begin position="105"/>
        <end position="126"/>
    </location>
</feature>
<feature type="compositionally biased region" description="Basic and acidic residues" evidence="1">
    <location>
        <begin position="134"/>
        <end position="143"/>
    </location>
</feature>
<comment type="caution">
    <text evidence="2">The sequence shown here is derived from an EMBL/GenBank/DDBJ whole genome shotgun (WGS) entry which is preliminary data.</text>
</comment>
<name>A0ABT8VMI6_9BACL</name>
<reference evidence="2" key="1">
    <citation type="submission" date="2023-07" db="EMBL/GenBank/DDBJ databases">
        <authorList>
            <person name="Aktuganov G."/>
            <person name="Boyko T."/>
            <person name="Delegan Y."/>
            <person name="Galimzianova N."/>
            <person name="Gilvanova E."/>
            <person name="Korobov V."/>
            <person name="Kuzmina L."/>
            <person name="Melentiev A."/>
            <person name="Milman P."/>
            <person name="Ryabova A."/>
            <person name="Stupak E."/>
            <person name="Yasakov T."/>
            <person name="Zharikova N."/>
            <person name="Zhurenko E."/>
        </authorList>
    </citation>
    <scope>NUCLEOTIDE SEQUENCE</scope>
    <source>
        <strain evidence="2">IB-739</strain>
    </source>
</reference>
<accession>A0ABT8VMI6</accession>
<feature type="non-terminal residue" evidence="2">
    <location>
        <position position="1"/>
    </location>
</feature>
<organism evidence="2 3">
    <name type="scientific">Paenibacillus ehimensis</name>
    <dbReference type="NCBI Taxonomy" id="79264"/>
    <lineage>
        <taxon>Bacteria</taxon>
        <taxon>Bacillati</taxon>
        <taxon>Bacillota</taxon>
        <taxon>Bacilli</taxon>
        <taxon>Bacillales</taxon>
        <taxon>Paenibacillaceae</taxon>
        <taxon>Paenibacillus</taxon>
    </lineage>
</organism>
<gene>
    <name evidence="2" type="ORF">Q3C12_34985</name>
</gene>
<evidence type="ECO:0000313" key="3">
    <source>
        <dbReference type="Proteomes" id="UP001168883"/>
    </source>
</evidence>
<evidence type="ECO:0000313" key="2">
    <source>
        <dbReference type="EMBL" id="MDO3682194.1"/>
    </source>
</evidence>